<dbReference type="Pfam" id="PF13087">
    <property type="entry name" value="AAA_12"/>
    <property type="match status" value="1"/>
</dbReference>
<dbReference type="RefSeq" id="WP_169208383.1">
    <property type="nucleotide sequence ID" value="NZ_CP059560.1"/>
</dbReference>
<evidence type="ECO:0000313" key="8">
    <source>
        <dbReference type="Proteomes" id="UP000652074"/>
    </source>
</evidence>
<protein>
    <submittedName>
        <fullName evidence="7">TM0106 family RecB-like putative nuclease</fullName>
    </submittedName>
</protein>
<organism evidence="7 8">
    <name type="scientific">Aromatoleum petrolei</name>
    <dbReference type="NCBI Taxonomy" id="76116"/>
    <lineage>
        <taxon>Bacteria</taxon>
        <taxon>Pseudomonadati</taxon>
        <taxon>Pseudomonadota</taxon>
        <taxon>Betaproteobacteria</taxon>
        <taxon>Rhodocyclales</taxon>
        <taxon>Rhodocyclaceae</taxon>
        <taxon>Aromatoleum</taxon>
    </lineage>
</organism>
<dbReference type="InterPro" id="IPR038720">
    <property type="entry name" value="YprB_RNase_H-like_dom"/>
</dbReference>
<keyword evidence="4" id="KW-0067">ATP-binding</keyword>
<proteinExistence type="predicted"/>
<evidence type="ECO:0000313" key="7">
    <source>
        <dbReference type="EMBL" id="NMF91054.1"/>
    </source>
</evidence>
<evidence type="ECO:0000256" key="4">
    <source>
        <dbReference type="ARBA" id="ARBA00022840"/>
    </source>
</evidence>
<keyword evidence="1" id="KW-0547">Nucleotide-binding</keyword>
<feature type="domain" description="YprB ribonuclease H-like" evidence="6">
    <location>
        <begin position="320"/>
        <end position="496"/>
    </location>
</feature>
<dbReference type="PANTHER" id="PTHR43788:SF8">
    <property type="entry name" value="DNA-BINDING PROTEIN SMUBP-2"/>
    <property type="match status" value="1"/>
</dbReference>
<evidence type="ECO:0000259" key="6">
    <source>
        <dbReference type="Pfam" id="PF13482"/>
    </source>
</evidence>
<dbReference type="InterPro" id="IPR019993">
    <property type="entry name" value="RecB_nuclease_TM0106_put"/>
</dbReference>
<dbReference type="InterPro" id="IPR012337">
    <property type="entry name" value="RNaseH-like_sf"/>
</dbReference>
<dbReference type="SUPFAM" id="SSF53098">
    <property type="entry name" value="Ribonuclease H-like"/>
    <property type="match status" value="1"/>
</dbReference>
<reference evidence="7 8" key="1">
    <citation type="submission" date="2019-12" db="EMBL/GenBank/DDBJ databases">
        <title>Comparative genomics gives insights into the taxonomy of the Azoarcus-Aromatoleum group and reveals separate origins of nif in the plant-associated Azoarcus and non-plant-associated Aromatoleum sub-groups.</title>
        <authorList>
            <person name="Lafos M."/>
            <person name="Maluk M."/>
            <person name="Batista M."/>
            <person name="Junghare M."/>
            <person name="Carmona M."/>
            <person name="Faoro H."/>
            <person name="Cruz L.M."/>
            <person name="Battistoni F."/>
            <person name="De Souza E."/>
            <person name="Pedrosa F."/>
            <person name="Chen W.-M."/>
            <person name="Poole P.S."/>
            <person name="Dixon R.A."/>
            <person name="James E.K."/>
        </authorList>
    </citation>
    <scope>NUCLEOTIDE SEQUENCE [LARGE SCALE GENOMIC DNA]</scope>
    <source>
        <strain evidence="7 8">ToN1</strain>
    </source>
</reference>
<gene>
    <name evidence="7" type="ORF">GPA26_21565</name>
</gene>
<sequence length="1124" mass="126283">MQKPAGEIVLSASDLSFFAECAHRTWLDRLHLDHPMEKAEDDEQALLIQGKGYEHEERFFATLKEGASSCVEIDSDWSLERKLEATRAAILDGAQVIYQATLKRGNLMGHADFLVRSGRGSGGQWLYEVADTKLARSTKAKFLLQLCFYSDLLSDITGELPLHMHVELGNGKRESFKVSDYFHYYRSLLGRLLDYLAPYPDGTEVPYPSPCDHCDLCPWRERCAAKRIDDDHLSAVAGITRQQIARLEAADIRTVAALGALPASPTFPKIAPETLGKLHEQARLQIIEREMGSQVVELLPIEAGAVRGFARLPRPDDGDLFFDMEGDPMEEGGLEYLFGLYYFDAGKPVFKAFWAHTREEERLAFTEFIDFVMARRRAHPDMHLYHYAHYENAAIKRLMTSHGVRESAVDRLLREGRLVDLYKVVREGVRVSKDSYSIKAIEAFYSEKRTSDVKKATDSIVVYEQWRESKDPALLESIRKYNEEDCRSTRQLRDWLLSLRPDELPWFEAAATTASKQPARAKSDKTQEHEKLLEEFHERLVAHPENPDLDPELAKLIDSLLDFYRRAAKPQWWALFDRREAELEELIEEPEVIGGLYDPEYVGEGERCGTYRYRYPEQDFKVRSGDRAVRLDNLKEALVWKIDEDENTVELEFRLGDGELEPPSSMSVSIGAPVDTTTMQRAVFAFAESLVQGGSRYKAVRDYLQRRTPDIRGLEPGQPIVGTDAAPLAAAISAVERLDSSYLFIQGPPGTGKTYTGSLLIASLLKAGKRVAVSSNSHKAINNLLEAVDKRMEESGCSYFGIKKISKEEQAVESRFIANFDSDKAILEANPAPQLVGGTAWTLARPGFRDTFDYLFIDEAGQVSLANTIAMGMCAKNLILLGDQMQLGQPIQGSHPGRSGESALEYLLDGESTISADRGIFLGVTYRMHPDVCRFISDAIYDSRLLSADSTLQQRLVLDGSAHPALRPTGICYFPIAHEACSQRSEEEAAAVREIVESLLRQRYRDGQSREHAFSLENILVVAPYNMQVNLLKRVLPNGARVGTVDKFQGQEAEVVIVSMATSSAEYLPRNLDFLFSKNRINVAVSRAKCLSVVLFSPKLLNLRCKSPGEMALVNTFAYLRGEN</sequence>
<evidence type="ECO:0000256" key="1">
    <source>
        <dbReference type="ARBA" id="ARBA00022741"/>
    </source>
</evidence>
<dbReference type="CDD" id="cd18808">
    <property type="entry name" value="SF1_C_Upf1"/>
    <property type="match status" value="1"/>
</dbReference>
<keyword evidence="3" id="KW-0347">Helicase</keyword>
<dbReference type="CDD" id="cd17934">
    <property type="entry name" value="DEXXQc_Upf1-like"/>
    <property type="match status" value="1"/>
</dbReference>
<dbReference type="InterPro" id="IPR027417">
    <property type="entry name" value="P-loop_NTPase"/>
</dbReference>
<comment type="caution">
    <text evidence="7">The sequence shown here is derived from an EMBL/GenBank/DDBJ whole genome shotgun (WGS) entry which is preliminary data.</text>
</comment>
<name>A0ABX1MSW4_9RHOO</name>
<keyword evidence="2" id="KW-0378">Hydrolase</keyword>
<dbReference type="Proteomes" id="UP000652074">
    <property type="component" value="Unassembled WGS sequence"/>
</dbReference>
<dbReference type="InterPro" id="IPR047187">
    <property type="entry name" value="SF1_C_Upf1"/>
</dbReference>
<dbReference type="Pfam" id="PF13482">
    <property type="entry name" value="RNase_H_2"/>
    <property type="match status" value="1"/>
</dbReference>
<evidence type="ECO:0000256" key="3">
    <source>
        <dbReference type="ARBA" id="ARBA00022806"/>
    </source>
</evidence>
<dbReference type="EMBL" id="WTVR01000063">
    <property type="protein sequence ID" value="NMF91054.1"/>
    <property type="molecule type" value="Genomic_DNA"/>
</dbReference>
<evidence type="ECO:0000259" key="5">
    <source>
        <dbReference type="Pfam" id="PF13087"/>
    </source>
</evidence>
<keyword evidence="8" id="KW-1185">Reference proteome</keyword>
<dbReference type="SUPFAM" id="SSF52540">
    <property type="entry name" value="P-loop containing nucleoside triphosphate hydrolases"/>
    <property type="match status" value="1"/>
</dbReference>
<dbReference type="InterPro" id="IPR041679">
    <property type="entry name" value="DNA2/NAM7-like_C"/>
</dbReference>
<feature type="domain" description="DNA2/NAM7 helicase-like C-terminal" evidence="5">
    <location>
        <begin position="917"/>
        <end position="1095"/>
    </location>
</feature>
<dbReference type="Gene3D" id="3.40.50.300">
    <property type="entry name" value="P-loop containing nucleotide triphosphate hydrolases"/>
    <property type="match status" value="2"/>
</dbReference>
<dbReference type="InterPro" id="IPR011604">
    <property type="entry name" value="PDDEXK-like_dom_sf"/>
</dbReference>
<dbReference type="Gene3D" id="3.90.320.10">
    <property type="match status" value="1"/>
</dbReference>
<evidence type="ECO:0000256" key="2">
    <source>
        <dbReference type="ARBA" id="ARBA00022801"/>
    </source>
</evidence>
<dbReference type="Pfam" id="PF13604">
    <property type="entry name" value="AAA_30"/>
    <property type="match status" value="1"/>
</dbReference>
<dbReference type="InterPro" id="IPR050534">
    <property type="entry name" value="Coronavir_polyprotein_1ab"/>
</dbReference>
<accession>A0ABX1MSW4</accession>
<dbReference type="PANTHER" id="PTHR43788">
    <property type="entry name" value="DNA2/NAM7 HELICASE FAMILY MEMBER"/>
    <property type="match status" value="1"/>
</dbReference>
<dbReference type="NCBIfam" id="TIGR03491">
    <property type="entry name" value="TM0106 family RecB-like putative nuclease"/>
    <property type="match status" value="1"/>
</dbReference>